<protein>
    <submittedName>
        <fullName evidence="1">Phage tail protein</fullName>
    </submittedName>
</protein>
<evidence type="ECO:0000313" key="1">
    <source>
        <dbReference type="EMBL" id="TXD91115.1"/>
    </source>
</evidence>
<accession>A0A5C6ZNB6</accession>
<dbReference type="EMBL" id="VORO01000001">
    <property type="protein sequence ID" value="TXD91115.1"/>
    <property type="molecule type" value="Genomic_DNA"/>
</dbReference>
<dbReference type="GO" id="GO:0005198">
    <property type="term" value="F:structural molecule activity"/>
    <property type="evidence" value="ECO:0007669"/>
    <property type="project" value="InterPro"/>
</dbReference>
<dbReference type="OrthoDB" id="73314at2"/>
<proteinExistence type="predicted"/>
<dbReference type="PANTHER" id="PTHR38009">
    <property type="entry name" value="CONSERVED HYPOTHETICAL PHAGE TAIL PROTEIN"/>
    <property type="match status" value="1"/>
</dbReference>
<comment type="caution">
    <text evidence="1">The sequence shown here is derived from an EMBL/GenBank/DDBJ whole genome shotgun (WGS) entry which is preliminary data.</text>
</comment>
<keyword evidence="2" id="KW-1185">Reference proteome</keyword>
<gene>
    <name evidence="1" type="ORF">ESY86_00530</name>
</gene>
<dbReference type="PANTHER" id="PTHR38009:SF1">
    <property type="entry name" value="CONSERVED HYPOTHETICAL PHAGE TAIL PROTEIN"/>
    <property type="match status" value="1"/>
</dbReference>
<dbReference type="AlphaFoldDB" id="A0A5C6ZNB6"/>
<dbReference type="InterPro" id="IPR010667">
    <property type="entry name" value="Phage_T4_Gp19"/>
</dbReference>
<sequence length="143" mass="16517">MKDFPLPNFHFRVDWGGTSIGFQEVSGLKKELEILEYREGSSPEYFKRKMPGMHTLSDISLKRGVFLNDDEFYKWYNTVALNTVEKRDIVISLLNEEHEPTLVWNVKECFITSIEFSSLNAEENGNAIDTMVLANHGFTVKYA</sequence>
<dbReference type="NCBIfam" id="TIGR02241">
    <property type="entry name" value="conserved hypothetical phage tail region protein"/>
    <property type="match status" value="1"/>
</dbReference>
<dbReference type="Proteomes" id="UP000321578">
    <property type="component" value="Unassembled WGS sequence"/>
</dbReference>
<dbReference type="InterPro" id="IPR011747">
    <property type="entry name" value="CHP02241"/>
</dbReference>
<dbReference type="Pfam" id="PF06841">
    <property type="entry name" value="Phage_T4_gp19"/>
    <property type="match status" value="1"/>
</dbReference>
<reference evidence="1 2" key="1">
    <citation type="submission" date="2019-08" db="EMBL/GenBank/DDBJ databases">
        <title>Genomes of Subsaximicrobium wynnwilliamsii strains.</title>
        <authorList>
            <person name="Bowman J.P."/>
        </authorList>
    </citation>
    <scope>NUCLEOTIDE SEQUENCE [LARGE SCALE GENOMIC DNA]</scope>
    <source>
        <strain evidence="1 2">2-80-2</strain>
    </source>
</reference>
<dbReference type="RefSeq" id="WP_147084577.1">
    <property type="nucleotide sequence ID" value="NZ_VORM01000003.1"/>
</dbReference>
<organism evidence="1 2">
    <name type="scientific">Subsaximicrobium wynnwilliamsii</name>
    <dbReference type="NCBI Taxonomy" id="291179"/>
    <lineage>
        <taxon>Bacteria</taxon>
        <taxon>Pseudomonadati</taxon>
        <taxon>Bacteroidota</taxon>
        <taxon>Flavobacteriia</taxon>
        <taxon>Flavobacteriales</taxon>
        <taxon>Flavobacteriaceae</taxon>
        <taxon>Subsaximicrobium</taxon>
    </lineage>
</organism>
<evidence type="ECO:0000313" key="2">
    <source>
        <dbReference type="Proteomes" id="UP000321578"/>
    </source>
</evidence>
<name>A0A5C6ZNB6_9FLAO</name>